<comment type="caution">
    <text evidence="1">The sequence shown here is derived from an EMBL/GenBank/DDBJ whole genome shotgun (WGS) entry which is preliminary data.</text>
</comment>
<organism evidence="1 2">
    <name type="scientific">Hibiscus syriacus</name>
    <name type="common">Rose of Sharon</name>
    <dbReference type="NCBI Taxonomy" id="106335"/>
    <lineage>
        <taxon>Eukaryota</taxon>
        <taxon>Viridiplantae</taxon>
        <taxon>Streptophyta</taxon>
        <taxon>Embryophyta</taxon>
        <taxon>Tracheophyta</taxon>
        <taxon>Spermatophyta</taxon>
        <taxon>Magnoliopsida</taxon>
        <taxon>eudicotyledons</taxon>
        <taxon>Gunneridae</taxon>
        <taxon>Pentapetalae</taxon>
        <taxon>rosids</taxon>
        <taxon>malvids</taxon>
        <taxon>Malvales</taxon>
        <taxon>Malvaceae</taxon>
        <taxon>Malvoideae</taxon>
        <taxon>Hibiscus</taxon>
    </lineage>
</organism>
<keyword evidence="2" id="KW-1185">Reference proteome</keyword>
<accession>A0A6A3CFA6</accession>
<protein>
    <submittedName>
        <fullName evidence="1">Tryptophan/tyrosine permease</fullName>
    </submittedName>
</protein>
<dbReference type="EMBL" id="VEPZ02000292">
    <property type="protein sequence ID" value="KAE8727930.1"/>
    <property type="molecule type" value="Genomic_DNA"/>
</dbReference>
<name>A0A6A3CFA6_HIBSY</name>
<reference evidence="1" key="1">
    <citation type="submission" date="2019-09" db="EMBL/GenBank/DDBJ databases">
        <title>Draft genome information of white flower Hibiscus syriacus.</title>
        <authorList>
            <person name="Kim Y.-M."/>
        </authorList>
    </citation>
    <scope>NUCLEOTIDE SEQUENCE [LARGE SCALE GENOMIC DNA]</scope>
    <source>
        <strain evidence="1">YM2019G1</strain>
    </source>
</reference>
<gene>
    <name evidence="1" type="ORF">F3Y22_tig00005032pilonHSYRG00001</name>
</gene>
<proteinExistence type="predicted"/>
<evidence type="ECO:0000313" key="1">
    <source>
        <dbReference type="EMBL" id="KAE8727930.1"/>
    </source>
</evidence>
<dbReference type="Proteomes" id="UP000436088">
    <property type="component" value="Unassembled WGS sequence"/>
</dbReference>
<sequence length="122" mass="13776">MAKVWGKTSLLSACDCSQKNKNGGGSLHSRRIPGICFEEDRFTSLKMKSMALRSDFNGQRVVYLERKTVDTRRFLQVPIKAQLNQIPTGLIGKTPKWWDTALQPNMKEVTSSQDLVDSVQCQ</sequence>
<evidence type="ECO:0000313" key="2">
    <source>
        <dbReference type="Proteomes" id="UP000436088"/>
    </source>
</evidence>
<dbReference type="AlphaFoldDB" id="A0A6A3CFA6"/>